<feature type="transmembrane region" description="Helical" evidence="5">
    <location>
        <begin position="121"/>
        <end position="140"/>
    </location>
</feature>
<dbReference type="GO" id="GO:0005886">
    <property type="term" value="C:plasma membrane"/>
    <property type="evidence" value="ECO:0007669"/>
    <property type="project" value="TreeGrafter"/>
</dbReference>
<dbReference type="NCBIfam" id="TIGR00229">
    <property type="entry name" value="sensory_box"/>
    <property type="match status" value="1"/>
</dbReference>
<dbReference type="OMA" id="WLAYLME"/>
<evidence type="ECO:0000256" key="2">
    <source>
        <dbReference type="ARBA" id="ARBA00012438"/>
    </source>
</evidence>
<dbReference type="SUPFAM" id="SSF81321">
    <property type="entry name" value="Family A G protein-coupled receptor-like"/>
    <property type="match status" value="1"/>
</dbReference>
<feature type="transmembrane region" description="Helical" evidence="5">
    <location>
        <begin position="80"/>
        <end position="101"/>
    </location>
</feature>
<dbReference type="Gene3D" id="3.30.450.20">
    <property type="entry name" value="PAS domain"/>
    <property type="match status" value="1"/>
</dbReference>
<dbReference type="EC" id="2.7.13.3" evidence="2"/>
<keyword evidence="5" id="KW-0472">Membrane</keyword>
<dbReference type="Pfam" id="PF00512">
    <property type="entry name" value="HisKA"/>
    <property type="match status" value="1"/>
</dbReference>
<dbReference type="CDD" id="cd00082">
    <property type="entry name" value="HisKA"/>
    <property type="match status" value="1"/>
</dbReference>
<dbReference type="Proteomes" id="UP000186817">
    <property type="component" value="Unassembled WGS sequence"/>
</dbReference>
<name>A0A1Q9E5P5_SYMMI</name>
<gene>
    <name evidence="7" type="primary">luxQ</name>
    <name evidence="7" type="ORF">AK812_SmicGene14346</name>
</gene>
<evidence type="ECO:0000256" key="4">
    <source>
        <dbReference type="ARBA" id="ARBA00022777"/>
    </source>
</evidence>
<dbReference type="SMART" id="SM00388">
    <property type="entry name" value="HisKA"/>
    <property type="match status" value="1"/>
</dbReference>
<evidence type="ECO:0000259" key="6">
    <source>
        <dbReference type="PROSITE" id="PS50112"/>
    </source>
</evidence>
<dbReference type="Pfam" id="PF00989">
    <property type="entry name" value="PAS"/>
    <property type="match status" value="1"/>
</dbReference>
<feature type="transmembrane region" description="Helical" evidence="5">
    <location>
        <begin position="175"/>
        <end position="194"/>
    </location>
</feature>
<dbReference type="GO" id="GO:0000155">
    <property type="term" value="F:phosphorelay sensor kinase activity"/>
    <property type="evidence" value="ECO:0007669"/>
    <property type="project" value="InterPro"/>
</dbReference>
<dbReference type="EMBL" id="LSRX01000255">
    <property type="protein sequence ID" value="OLQ02746.1"/>
    <property type="molecule type" value="Genomic_DNA"/>
</dbReference>
<dbReference type="InterPro" id="IPR003661">
    <property type="entry name" value="HisK_dim/P_dom"/>
</dbReference>
<feature type="domain" description="PAS" evidence="6">
    <location>
        <begin position="284"/>
        <end position="355"/>
    </location>
</feature>
<evidence type="ECO:0000313" key="7">
    <source>
        <dbReference type="EMBL" id="OLQ02746.1"/>
    </source>
</evidence>
<evidence type="ECO:0000256" key="5">
    <source>
        <dbReference type="SAM" id="Phobius"/>
    </source>
</evidence>
<sequence>MGSFPRWSSFPGPRLLGISEPWRDGDELDAIRVHAATAVMLVFSAFVLELGFLWTGLVFGQTDDAGLSGRMANHRVVDSLLTLFEYGLKLACGMCIWKMPFLVHIDHFAVGGPRPVYFVRFAQWSLAVPTLVLISNRAFLAELGFRATFLRSLPSLVLVFFSIWLAYLMEVTPVYAWRWPLLGASGLAFVLAEVDQVRLCWQCRHVELHGMKTCMVIYQVLTFAFYALVFLMGRFGIAGLQLEQNIYAYCDSTVKVLQGALLALIRGSEDAQTIHLWYAEAVAYKKDFDTILKMAQVPIFAIRIDRTITRVNESAVELLGLRSASDVLGKDLNDLLVKSSKEEISRSLEKMRKDQWRNGSGLFEVTFRQLSSEKEAFLLLNLVPVDLEVDGVPQSIVAIGQDLTELSELKSVEEKKSRLMAVVSHELRSPLHGMIGLSTGMMDVVKTEGLKRQLGMVRSCAVRLLDLVTNIMDLAESDKRKKSAEPLAVMRQKVNFLSIVEEIIVMSRHAVDKDPPKI</sequence>
<feature type="transmembrane region" description="Helical" evidence="5">
    <location>
        <begin position="35"/>
        <end position="59"/>
    </location>
</feature>
<evidence type="ECO:0000256" key="1">
    <source>
        <dbReference type="ARBA" id="ARBA00000085"/>
    </source>
</evidence>
<keyword evidence="5" id="KW-0812">Transmembrane</keyword>
<dbReference type="SUPFAM" id="SSF55785">
    <property type="entry name" value="PYP-like sensor domain (PAS domain)"/>
    <property type="match status" value="1"/>
</dbReference>
<dbReference type="Gene3D" id="1.10.287.130">
    <property type="match status" value="1"/>
</dbReference>
<dbReference type="Gene3D" id="1.20.1070.10">
    <property type="entry name" value="Rhodopsin 7-helix transmembrane proteins"/>
    <property type="match status" value="1"/>
</dbReference>
<keyword evidence="8" id="KW-1185">Reference proteome</keyword>
<dbReference type="InterPro" id="IPR013767">
    <property type="entry name" value="PAS_fold"/>
</dbReference>
<feature type="transmembrane region" description="Helical" evidence="5">
    <location>
        <begin position="152"/>
        <end position="169"/>
    </location>
</feature>
<dbReference type="PANTHER" id="PTHR43047:SF71">
    <property type="entry name" value="HISTIDINE KINASE CONTAINING CHEY-HOMOLOGOUS RECEIVER DOMAIN-RELATED"/>
    <property type="match status" value="1"/>
</dbReference>
<dbReference type="SUPFAM" id="SSF47384">
    <property type="entry name" value="Homodimeric domain of signal transducing histidine kinase"/>
    <property type="match status" value="1"/>
</dbReference>
<dbReference type="InterPro" id="IPR035965">
    <property type="entry name" value="PAS-like_dom_sf"/>
</dbReference>
<accession>A0A1Q9E5P5</accession>
<proteinExistence type="predicted"/>
<organism evidence="7 8">
    <name type="scientific">Symbiodinium microadriaticum</name>
    <name type="common">Dinoflagellate</name>
    <name type="synonym">Zooxanthella microadriatica</name>
    <dbReference type="NCBI Taxonomy" id="2951"/>
    <lineage>
        <taxon>Eukaryota</taxon>
        <taxon>Sar</taxon>
        <taxon>Alveolata</taxon>
        <taxon>Dinophyceae</taxon>
        <taxon>Suessiales</taxon>
        <taxon>Symbiodiniaceae</taxon>
        <taxon>Symbiodinium</taxon>
    </lineage>
</organism>
<dbReference type="InterPro" id="IPR036097">
    <property type="entry name" value="HisK_dim/P_sf"/>
</dbReference>
<dbReference type="InterPro" id="IPR000014">
    <property type="entry name" value="PAS"/>
</dbReference>
<evidence type="ECO:0000256" key="3">
    <source>
        <dbReference type="ARBA" id="ARBA00022679"/>
    </source>
</evidence>
<keyword evidence="3" id="KW-0808">Transferase</keyword>
<dbReference type="CDD" id="cd00130">
    <property type="entry name" value="PAS"/>
    <property type="match status" value="1"/>
</dbReference>
<protein>
    <recommendedName>
        <fullName evidence="2">histidine kinase</fullName>
        <ecNumber evidence="2">2.7.13.3</ecNumber>
    </recommendedName>
</protein>
<evidence type="ECO:0000313" key="8">
    <source>
        <dbReference type="Proteomes" id="UP000186817"/>
    </source>
</evidence>
<dbReference type="SMART" id="SM00091">
    <property type="entry name" value="PAS"/>
    <property type="match status" value="1"/>
</dbReference>
<feature type="transmembrane region" description="Helical" evidence="5">
    <location>
        <begin position="215"/>
        <end position="237"/>
    </location>
</feature>
<dbReference type="PANTHER" id="PTHR43047">
    <property type="entry name" value="TWO-COMPONENT HISTIDINE PROTEIN KINASE"/>
    <property type="match status" value="1"/>
</dbReference>
<dbReference type="PROSITE" id="PS50112">
    <property type="entry name" value="PAS"/>
    <property type="match status" value="1"/>
</dbReference>
<dbReference type="AlphaFoldDB" id="A0A1Q9E5P5"/>
<dbReference type="OrthoDB" id="60033at2759"/>
<keyword evidence="4 7" id="KW-0418">Kinase</keyword>
<reference evidence="7 8" key="1">
    <citation type="submission" date="2016-02" db="EMBL/GenBank/DDBJ databases">
        <title>Genome analysis of coral dinoflagellate symbionts highlights evolutionary adaptations to a symbiotic lifestyle.</title>
        <authorList>
            <person name="Aranda M."/>
            <person name="Li Y."/>
            <person name="Liew Y.J."/>
            <person name="Baumgarten S."/>
            <person name="Simakov O."/>
            <person name="Wilson M."/>
            <person name="Piel J."/>
            <person name="Ashoor H."/>
            <person name="Bougouffa S."/>
            <person name="Bajic V.B."/>
            <person name="Ryu T."/>
            <person name="Ravasi T."/>
            <person name="Bayer T."/>
            <person name="Micklem G."/>
            <person name="Kim H."/>
            <person name="Bhak J."/>
            <person name="Lajeunesse T.C."/>
            <person name="Voolstra C.R."/>
        </authorList>
    </citation>
    <scope>NUCLEOTIDE SEQUENCE [LARGE SCALE GENOMIC DNA]</scope>
    <source>
        <strain evidence="7 8">CCMP2467</strain>
    </source>
</reference>
<comment type="catalytic activity">
    <reaction evidence="1">
        <text>ATP + protein L-histidine = ADP + protein N-phospho-L-histidine.</text>
        <dbReference type="EC" id="2.7.13.3"/>
    </reaction>
</comment>
<keyword evidence="5" id="KW-1133">Transmembrane helix</keyword>
<dbReference type="GO" id="GO:0009927">
    <property type="term" value="F:histidine phosphotransfer kinase activity"/>
    <property type="evidence" value="ECO:0007669"/>
    <property type="project" value="TreeGrafter"/>
</dbReference>
<comment type="caution">
    <text evidence="7">The sequence shown here is derived from an EMBL/GenBank/DDBJ whole genome shotgun (WGS) entry which is preliminary data.</text>
</comment>